<dbReference type="CDD" id="cd07714">
    <property type="entry name" value="RNaseJ_MBL-fold"/>
    <property type="match status" value="1"/>
</dbReference>
<dbReference type="Gene3D" id="3.40.50.10710">
    <property type="entry name" value="Metallo-hydrolase/oxidoreductase"/>
    <property type="match status" value="1"/>
</dbReference>
<evidence type="ECO:0000313" key="9">
    <source>
        <dbReference type="Proteomes" id="UP001302274"/>
    </source>
</evidence>
<dbReference type="InterPro" id="IPR036866">
    <property type="entry name" value="RibonucZ/Hydroxyglut_hydro"/>
</dbReference>
<dbReference type="RefSeq" id="WP_323574195.1">
    <property type="nucleotide sequence ID" value="NZ_JAYGJQ010000001.1"/>
</dbReference>
<protein>
    <submittedName>
        <fullName evidence="8">Ribonuclease J</fullName>
        <ecNumber evidence="8">3.1.-.-</ecNumber>
    </submittedName>
</protein>
<dbReference type="Gene3D" id="3.60.15.10">
    <property type="entry name" value="Ribonuclease Z/Hydroxyacylglutathione hydrolase-like"/>
    <property type="match status" value="1"/>
</dbReference>
<keyword evidence="5" id="KW-0269">Exonuclease</keyword>
<gene>
    <name evidence="8" type="ORF">SHI21_00775</name>
</gene>
<dbReference type="InterPro" id="IPR042173">
    <property type="entry name" value="RNase_J_2"/>
</dbReference>
<dbReference type="Pfam" id="PF22505">
    <property type="entry name" value="RNase_J_b_CASP"/>
    <property type="match status" value="1"/>
</dbReference>
<dbReference type="Pfam" id="PF00753">
    <property type="entry name" value="Lactamase_B"/>
    <property type="match status" value="1"/>
</dbReference>
<dbReference type="Proteomes" id="UP001302274">
    <property type="component" value="Unassembled WGS sequence"/>
</dbReference>
<proteinExistence type="predicted"/>
<keyword evidence="3 8" id="KW-0378">Hydrolase</keyword>
<accession>A0ABU5VP52</accession>
<dbReference type="InterPro" id="IPR001279">
    <property type="entry name" value="Metallo-B-lactamas"/>
</dbReference>
<feature type="domain" description="Metallo-beta-lactamase" evidence="7">
    <location>
        <begin position="18"/>
        <end position="212"/>
    </location>
</feature>
<keyword evidence="2" id="KW-0479">Metal-binding</keyword>
<dbReference type="EC" id="3.1.-.-" evidence="8"/>
<organism evidence="8 9">
    <name type="scientific">Bacteriovorax antarcticus</name>
    <dbReference type="NCBI Taxonomy" id="3088717"/>
    <lineage>
        <taxon>Bacteria</taxon>
        <taxon>Pseudomonadati</taxon>
        <taxon>Bdellovibrionota</taxon>
        <taxon>Bacteriovoracia</taxon>
        <taxon>Bacteriovoracales</taxon>
        <taxon>Bacteriovoracaceae</taxon>
        <taxon>Bacteriovorax</taxon>
    </lineage>
</organism>
<dbReference type="PANTHER" id="PTHR43694">
    <property type="entry name" value="RIBONUCLEASE J"/>
    <property type="match status" value="1"/>
</dbReference>
<dbReference type="SMART" id="SM00849">
    <property type="entry name" value="Lactamase_B"/>
    <property type="match status" value="1"/>
</dbReference>
<comment type="caution">
    <text evidence="8">The sequence shown here is derived from an EMBL/GenBank/DDBJ whole genome shotgun (WGS) entry which is preliminary data.</text>
</comment>
<dbReference type="EMBL" id="JAYGJQ010000001">
    <property type="protein sequence ID" value="MEA9354717.1"/>
    <property type="molecule type" value="Genomic_DNA"/>
</dbReference>
<keyword evidence="9" id="KW-1185">Reference proteome</keyword>
<keyword evidence="6" id="KW-0694">RNA-binding</keyword>
<reference evidence="8 9" key="1">
    <citation type="submission" date="2023-11" db="EMBL/GenBank/DDBJ databases">
        <title>A Novel Polar Bacteriovorax (B. antarcticus) Isolated from the Biocrust in Antarctica.</title>
        <authorList>
            <person name="Mun W."/>
            <person name="Choi S.Y."/>
            <person name="Mitchell R.J."/>
        </authorList>
    </citation>
    <scope>NUCLEOTIDE SEQUENCE [LARGE SCALE GENOMIC DNA]</scope>
    <source>
        <strain evidence="8 9">PP10</strain>
    </source>
</reference>
<dbReference type="GO" id="GO:0016787">
    <property type="term" value="F:hydrolase activity"/>
    <property type="evidence" value="ECO:0007669"/>
    <property type="project" value="UniProtKB-KW"/>
</dbReference>
<evidence type="ECO:0000256" key="5">
    <source>
        <dbReference type="ARBA" id="ARBA00022839"/>
    </source>
</evidence>
<name>A0ABU5VP52_9BACT</name>
<evidence type="ECO:0000313" key="8">
    <source>
        <dbReference type="EMBL" id="MEA9354717.1"/>
    </source>
</evidence>
<evidence type="ECO:0000256" key="6">
    <source>
        <dbReference type="ARBA" id="ARBA00022884"/>
    </source>
</evidence>
<evidence type="ECO:0000259" key="7">
    <source>
        <dbReference type="SMART" id="SM00849"/>
    </source>
</evidence>
<evidence type="ECO:0000256" key="3">
    <source>
        <dbReference type="ARBA" id="ARBA00022801"/>
    </source>
</evidence>
<dbReference type="Pfam" id="PF07521">
    <property type="entry name" value="RMMBL"/>
    <property type="match status" value="1"/>
</dbReference>
<evidence type="ECO:0000256" key="2">
    <source>
        <dbReference type="ARBA" id="ARBA00022723"/>
    </source>
</evidence>
<dbReference type="InterPro" id="IPR011108">
    <property type="entry name" value="RMMBL"/>
</dbReference>
<dbReference type="InterPro" id="IPR055132">
    <property type="entry name" value="RNase_J_b_CASP"/>
</dbReference>
<sequence>MSKPLIKIKPVGGVGQIGSNMTLVQGDNDTILIDAGILFPYEDFFDIDYLIPDMDSIPVPSHLVITHGHEDHIGAVLHVVKKFPKIKILASPFTAGLIRKKLEFAHHPFPVTEYRHHDQLGFQDFTIDPIHVNHSIPETVGLLVRDTKQQVGFFFISDFKIDFKTIYERPFDFDKLQKLSKGLTKRLLLCDSTNITSGTKETPSEQDLIPVLDQIFEEANNRIFITCFSSNIHRLMSFISLCKKHNKRLIPHGRSMISYLNTANELGMIPDYQSVVRQADTMKGTEDDIVVLLSGCQGDFRGTFRRFCVGEDSMFKPRPEDTVLLSSKAIPGNEKKISMLINKLAEVGCKVITASDKLIHVSGHPGRTDLKMLYDKYSPTDIVPIHGESYFIREHITFVKEAYPAATAHYFHNHDELIIMDDLKLKVIDGETIEPIIMHGKGIVLEKEKISERRKMACNGTVFLSLKLSTTRAKVEKFSFNFMGLPTLVTLNEEKFKRFLENYFIQINFKDEDKTNEELRIAIRRYFDQILGYKPMTTIHIL</sequence>
<evidence type="ECO:0000256" key="1">
    <source>
        <dbReference type="ARBA" id="ARBA00022722"/>
    </source>
</evidence>
<dbReference type="SUPFAM" id="SSF56281">
    <property type="entry name" value="Metallo-hydrolase/oxidoreductase"/>
    <property type="match status" value="1"/>
</dbReference>
<evidence type="ECO:0000256" key="4">
    <source>
        <dbReference type="ARBA" id="ARBA00022833"/>
    </source>
</evidence>
<dbReference type="PANTHER" id="PTHR43694:SF1">
    <property type="entry name" value="RIBONUCLEASE J"/>
    <property type="match status" value="1"/>
</dbReference>
<keyword evidence="1" id="KW-0540">Nuclease</keyword>
<keyword evidence="4" id="KW-0862">Zinc</keyword>
<dbReference type="Gene3D" id="3.10.20.580">
    <property type="match status" value="1"/>
</dbReference>